<feature type="repeat" description="TPR" evidence="1">
    <location>
        <begin position="105"/>
        <end position="138"/>
    </location>
</feature>
<dbReference type="SUPFAM" id="SSF48452">
    <property type="entry name" value="TPR-like"/>
    <property type="match status" value="1"/>
</dbReference>
<keyword evidence="3" id="KW-1185">Reference proteome</keyword>
<keyword evidence="1" id="KW-0802">TPR repeat</keyword>
<protein>
    <submittedName>
        <fullName evidence="2">Uncharacterized protein</fullName>
    </submittedName>
</protein>
<name>A0A133XG79_9RHOO</name>
<dbReference type="Pfam" id="PF13432">
    <property type="entry name" value="TPR_16"/>
    <property type="match status" value="3"/>
</dbReference>
<dbReference type="InterPro" id="IPR052943">
    <property type="entry name" value="TMTC_O-mannosyl-trnsfr"/>
</dbReference>
<evidence type="ECO:0000313" key="3">
    <source>
        <dbReference type="Proteomes" id="UP000070186"/>
    </source>
</evidence>
<dbReference type="SUPFAM" id="SSF53756">
    <property type="entry name" value="UDP-Glycosyltransferase/glycogen phosphorylase"/>
    <property type="match status" value="1"/>
</dbReference>
<evidence type="ECO:0000256" key="1">
    <source>
        <dbReference type="PROSITE-ProRule" id="PRU00339"/>
    </source>
</evidence>
<dbReference type="Gene3D" id="1.25.40.10">
    <property type="entry name" value="Tetratricopeptide repeat domain"/>
    <property type="match status" value="3"/>
</dbReference>
<comment type="caution">
    <text evidence="2">The sequence shown here is derived from an EMBL/GenBank/DDBJ whole genome shotgun (WGS) entry which is preliminary data.</text>
</comment>
<dbReference type="STRING" id="281362.AT959_11195"/>
<dbReference type="PROSITE" id="PS50293">
    <property type="entry name" value="TPR_REGION"/>
    <property type="match status" value="2"/>
</dbReference>
<accession>A0A133XG79</accession>
<dbReference type="AlphaFoldDB" id="A0A133XG79"/>
<organism evidence="2 3">
    <name type="scientific">Dechloromonas denitrificans</name>
    <dbReference type="NCBI Taxonomy" id="281362"/>
    <lineage>
        <taxon>Bacteria</taxon>
        <taxon>Pseudomonadati</taxon>
        <taxon>Pseudomonadota</taxon>
        <taxon>Betaproteobacteria</taxon>
        <taxon>Rhodocyclales</taxon>
        <taxon>Azonexaceae</taxon>
        <taxon>Dechloromonas</taxon>
    </lineage>
</organism>
<dbReference type="Proteomes" id="UP000070186">
    <property type="component" value="Unassembled WGS sequence"/>
</dbReference>
<dbReference type="PANTHER" id="PTHR44809:SF1">
    <property type="entry name" value="PROTEIN O-MANNOSYL-TRANSFERASE TMTC1"/>
    <property type="match status" value="1"/>
</dbReference>
<dbReference type="PROSITE" id="PS50005">
    <property type="entry name" value="TPR"/>
    <property type="match status" value="2"/>
</dbReference>
<proteinExistence type="predicted"/>
<dbReference type="InterPro" id="IPR019734">
    <property type="entry name" value="TPR_rpt"/>
</dbReference>
<feature type="repeat" description="TPR" evidence="1">
    <location>
        <begin position="173"/>
        <end position="206"/>
    </location>
</feature>
<dbReference type="Gene3D" id="3.40.50.2000">
    <property type="entry name" value="Glycogen Phosphorylase B"/>
    <property type="match status" value="1"/>
</dbReference>
<dbReference type="EMBL" id="LODL01000021">
    <property type="protein sequence ID" value="KXB29958.1"/>
    <property type="molecule type" value="Genomic_DNA"/>
</dbReference>
<evidence type="ECO:0000313" key="2">
    <source>
        <dbReference type="EMBL" id="KXB29958.1"/>
    </source>
</evidence>
<dbReference type="SMART" id="SM00028">
    <property type="entry name" value="TPR"/>
    <property type="match status" value="5"/>
</dbReference>
<dbReference type="RefSeq" id="WP_066883111.1">
    <property type="nucleotide sequence ID" value="NZ_LODL01000021.1"/>
</dbReference>
<dbReference type="InterPro" id="IPR011990">
    <property type="entry name" value="TPR-like_helical_dom_sf"/>
</dbReference>
<dbReference type="PANTHER" id="PTHR44809">
    <property type="match status" value="1"/>
</dbReference>
<reference evidence="2 3" key="1">
    <citation type="submission" date="2015-12" db="EMBL/GenBank/DDBJ databases">
        <title>Nitrous oxide reduction kinetics distinguish bacteria harboring typical versus atypical NosZ.</title>
        <authorList>
            <person name="Yoon S."/>
            <person name="Nissen S."/>
            <person name="Park D."/>
            <person name="Sanford R.A."/>
            <person name="Loeffler F.E."/>
        </authorList>
    </citation>
    <scope>NUCLEOTIDE SEQUENCE [LARGE SCALE GENOMIC DNA]</scope>
    <source>
        <strain evidence="2 3">ATCC BAA-841</strain>
    </source>
</reference>
<gene>
    <name evidence="2" type="ORF">AT959_11195</name>
</gene>
<sequence length="526" mass="57175">MMDNPFLQHAELQLLRGAPAEALAAARMGLTLFADDPALLEIAATCAVQLADDELAATCWQRLIELDPQATDARNSLALALERLQRPVEAEALYREALALLPEEASLHANLGLLLENLGRFAEAERHLRRAVELAPDSAAIQSNLAGLLARLGLLAEAEAAYRAALRLQPEFATAHSNLGVLMTDQGRMAEAEASFREALRLQPDYLQGRMNLGQLLLALGRFAEGWPLYEGRQQVYAEAGSGPAALPPGCPQWQGEPLAGKTIVVMPEQGLGDELQFCRYLPWLKAQGAARVTLVCRPSQQALLQTLAGPDVVLSLSEAKPCLSEHDYWTFLLSLPLHAGTRLETVPAAIPYLAAEPQRQARFAPSLAGAGLRVGLVWRGNPKHSNDAERSLPGLDVLAPLWAVSGVRFFSLQKSDTALPPLPAAQPLVDLAPLIGDFADTAALLSQLDLLISVDSSVAHLAGALGVPCWILLPAWKTDWRWLLGRSDTPWYPRSRLFRQPQRGDWATPVAEMAVALAAWRDERR</sequence>